<keyword evidence="3" id="KW-1185">Reference proteome</keyword>
<dbReference type="AlphaFoldDB" id="A0A3P8G3Q9"/>
<dbReference type="Proteomes" id="UP000269396">
    <property type="component" value="Unassembled WGS sequence"/>
</dbReference>
<proteinExistence type="predicted"/>
<feature type="region of interest" description="Disordered" evidence="1">
    <location>
        <begin position="1"/>
        <end position="29"/>
    </location>
</feature>
<organism evidence="2 3">
    <name type="scientific">Schistosoma mattheei</name>
    <dbReference type="NCBI Taxonomy" id="31246"/>
    <lineage>
        <taxon>Eukaryota</taxon>
        <taxon>Metazoa</taxon>
        <taxon>Spiralia</taxon>
        <taxon>Lophotrochozoa</taxon>
        <taxon>Platyhelminthes</taxon>
        <taxon>Trematoda</taxon>
        <taxon>Digenea</taxon>
        <taxon>Strigeidida</taxon>
        <taxon>Schistosomatoidea</taxon>
        <taxon>Schistosomatidae</taxon>
        <taxon>Schistosoma</taxon>
    </lineage>
</organism>
<reference evidence="2 3" key="1">
    <citation type="submission" date="2018-11" db="EMBL/GenBank/DDBJ databases">
        <authorList>
            <consortium name="Pathogen Informatics"/>
        </authorList>
    </citation>
    <scope>NUCLEOTIDE SEQUENCE [LARGE SCALE GENOMIC DNA]</scope>
    <source>
        <strain>Denwood</strain>
        <strain evidence="3">Zambia</strain>
    </source>
</reference>
<evidence type="ECO:0000313" key="3">
    <source>
        <dbReference type="Proteomes" id="UP000269396"/>
    </source>
</evidence>
<evidence type="ECO:0000313" key="2">
    <source>
        <dbReference type="EMBL" id="VDP29669.1"/>
    </source>
</evidence>
<name>A0A3P8G3Q9_9TREM</name>
<gene>
    <name evidence="2" type="ORF">SMTD_LOCUS5657</name>
</gene>
<protein>
    <submittedName>
        <fullName evidence="2">Uncharacterized protein</fullName>
    </submittedName>
</protein>
<dbReference type="EMBL" id="UZAL01027144">
    <property type="protein sequence ID" value="VDP29669.1"/>
    <property type="molecule type" value="Genomic_DNA"/>
</dbReference>
<feature type="compositionally biased region" description="Basic residues" evidence="1">
    <location>
        <begin position="19"/>
        <end position="29"/>
    </location>
</feature>
<accession>A0A3P8G3Q9</accession>
<evidence type="ECO:0000256" key="1">
    <source>
        <dbReference type="SAM" id="MobiDB-lite"/>
    </source>
</evidence>
<sequence>MKSLTSSLSHVGLTSVGDRRKKVKGRQTRMWHQSIRSLTSGLSHVSRCRLLGWGPCVYRNQWLETVGDMTQKRPQWSRCIHFLSSFKP</sequence>